<organism evidence="1 2">
    <name type="scientific">Neobacillus bataviensis</name>
    <dbReference type="NCBI Taxonomy" id="220685"/>
    <lineage>
        <taxon>Bacteria</taxon>
        <taxon>Bacillati</taxon>
        <taxon>Bacillota</taxon>
        <taxon>Bacilli</taxon>
        <taxon>Bacillales</taxon>
        <taxon>Bacillaceae</taxon>
        <taxon>Neobacillus</taxon>
    </lineage>
</organism>
<dbReference type="EMBL" id="VIVN01000011">
    <property type="protein sequence ID" value="TWD96588.1"/>
    <property type="molecule type" value="Genomic_DNA"/>
</dbReference>
<dbReference type="Proteomes" id="UP000319671">
    <property type="component" value="Unassembled WGS sequence"/>
</dbReference>
<dbReference type="RefSeq" id="WP_144567058.1">
    <property type="nucleotide sequence ID" value="NZ_VIVN01000011.1"/>
</dbReference>
<evidence type="ECO:0000313" key="1">
    <source>
        <dbReference type="EMBL" id="TWD96588.1"/>
    </source>
</evidence>
<comment type="caution">
    <text evidence="1">The sequence shown here is derived from an EMBL/GenBank/DDBJ whole genome shotgun (WGS) entry which is preliminary data.</text>
</comment>
<dbReference type="InterPro" id="IPR038735">
    <property type="entry name" value="MSMEG_1276-like_NTP-PPase_dom"/>
</dbReference>
<evidence type="ECO:0000313" key="2">
    <source>
        <dbReference type="Proteomes" id="UP000319671"/>
    </source>
</evidence>
<accession>A0A561D0I6</accession>
<proteinExistence type="predicted"/>
<name>A0A561D0I6_9BACI</name>
<keyword evidence="2" id="KW-1185">Reference proteome</keyword>
<gene>
    <name evidence="1" type="ORF">FB550_111248</name>
</gene>
<dbReference type="AlphaFoldDB" id="A0A561D0I6"/>
<reference evidence="1 2" key="1">
    <citation type="submission" date="2019-06" db="EMBL/GenBank/DDBJ databases">
        <title>Sorghum-associated microbial communities from plants grown in Nebraska, USA.</title>
        <authorList>
            <person name="Schachtman D."/>
        </authorList>
    </citation>
    <scope>NUCLEOTIDE SEQUENCE [LARGE SCALE GENOMIC DNA]</scope>
    <source>
        <strain evidence="1 2">2482</strain>
    </source>
</reference>
<dbReference type="SUPFAM" id="SSF101386">
    <property type="entry name" value="all-alpha NTP pyrophosphatases"/>
    <property type="match status" value="1"/>
</dbReference>
<sequence>MTIYNKLVRDRVPEIIKSNGKHPSIRILEDVEYIRELKNKCYEELEEYMKADNVEDQIEELSDLLEVIYALAQWNGSSVEMVEEIRRRKKEERGGFKEKFYLIEVDD</sequence>
<dbReference type="CDD" id="cd11532">
    <property type="entry name" value="NTP-PPase_COG4997"/>
    <property type="match status" value="1"/>
</dbReference>
<protein>
    <submittedName>
        <fullName evidence="1">Putative house-cleaning noncanonical NTP pyrophosphatase (MazG superfamily)</fullName>
    </submittedName>
</protein>